<sequence>MTELKETPYEELFDGVMTVPLEHIMQTLEEALDIDPNSRNLDTSSLMSSRLFMMAQRFYIHEARVLEKVMAKKNKTDLFLRRYYAGELPPQFYQERPLHVKPLKSDIDVWIKADDNYIEMNSCLDEQKRKVKFIESCMERIKSRHFEIKTAIDWRRYMDGN</sequence>
<proteinExistence type="predicted"/>
<evidence type="ECO:0000313" key="1">
    <source>
        <dbReference type="EMBL" id="XCN27936.1"/>
    </source>
</evidence>
<dbReference type="EMBL" id="PP869623">
    <property type="protein sequence ID" value="XCN27936.1"/>
    <property type="molecule type" value="Genomic_DNA"/>
</dbReference>
<reference evidence="1" key="1">
    <citation type="submission" date="2024-06" db="EMBL/GenBank/DDBJ databases">
        <authorList>
            <person name="Melgar S."/>
            <person name="Ryabinky S."/>
            <person name="Merugu K."/>
            <person name="Desisa B."/>
            <person name="Truong H."/>
            <person name="Jamal R."/>
            <person name="Sandhu A."/>
            <person name="Johnson A."/>
        </authorList>
    </citation>
    <scope>NUCLEOTIDE SEQUENCE</scope>
</reference>
<organism evidence="1">
    <name type="scientific">Serratia phage Kevin</name>
    <dbReference type="NCBI Taxonomy" id="3161161"/>
    <lineage>
        <taxon>Viruses</taxon>
        <taxon>Duplodnaviria</taxon>
        <taxon>Heunggongvirae</taxon>
        <taxon>Uroviricota</taxon>
        <taxon>Caudoviricetes</taxon>
        <taxon>Pantevenvirales</taxon>
        <taxon>Ackermannviridae</taxon>
        <taxon>Miltonvirus</taxon>
    </lineage>
</organism>
<accession>A0AAU8L084</accession>
<dbReference type="InterPro" id="IPR021289">
    <property type="entry name" value="UvsY"/>
</dbReference>
<name>A0AAU8L084_9CAUD</name>
<protein>
    <submittedName>
        <fullName evidence="1">UvsY family protein</fullName>
    </submittedName>
</protein>
<dbReference type="Pfam" id="PF11056">
    <property type="entry name" value="UvsY"/>
    <property type="match status" value="1"/>
</dbReference>